<feature type="compositionally biased region" description="Low complexity" evidence="4">
    <location>
        <begin position="1917"/>
        <end position="1928"/>
    </location>
</feature>
<dbReference type="GO" id="GO:0016798">
    <property type="term" value="F:hydrolase activity, acting on glycosyl bonds"/>
    <property type="evidence" value="ECO:0007669"/>
    <property type="project" value="UniProtKB-KW"/>
</dbReference>
<keyword evidence="1" id="KW-0677">Repeat</keyword>
<dbReference type="CDD" id="cd00063">
    <property type="entry name" value="FN3"/>
    <property type="match status" value="3"/>
</dbReference>
<sequence length="2063" mass="214471">MSPFAPVARVLGTLRRPALRRVASATTLAAVTTTLVVLAVRADGTPVSEVDLNDGGVWVTNQSGASAPMIGRLNRQVSELDLGVVAPGSRFDVFQTETTVLADVSPFDPLDGVEPDLELRQIVPIDVASGTLRDAVELTPTTMARYGGRVVALVDTKGGSAWVRSVDNLAGFSQQATDPDLELGTGGRFAVQPDGVVLALDPQDAELTQGEVGVDGVVTLETPIGLGEPLSAESDLTAVGGHGFVFDRAAGSLVTGPSTRVDVEEPAGLTLQQPAARGDRAYVATNAGLYTVDAGGESLKRVDTGVLDGGPAAPVVDNGCVYAAWADPDVNGFYRDCDGSVTRLPIPGVAENARLVFRTNRGYTVLNDVASGAAWMIEDGTLEKIQNWTDIDPRIEDRTERREQIDTTERTEENHDPDARDDDLGARAGQPTVLPVTSNDRDPDGDVLTVATVKSIGGVAPQIPVQVVGSGTQLQVQFPADAAGQTAQLNYTVSDGRQGEDEATVTVRIRSAEENTAPQPLDPDVALSADVSRGASVQAYVLPAFVDPEGDDLVLDDARIDPSQGEVDFRSDGTLTFHDSGSSTGIKNVSLSISDGRLAYAATLPVTVTAGKALPALVADHVTVTAGQATTVEPLRNDASPDGSSLGLASVGKQPGIQLTRRPDGQSFTLVATGVQSYYLPYKAYNDSGTAESFIRVDVLNDATENRPPTAVKDQAVLTGGGSVLVDVLANDFDPDGDVLVVPEVSAPQGIKASLVDKHMLRIQTTRELTGVERIDYVVSDGLASSTGSVSVIARDEAGRNRAPQAVDDRVRIRAGAVGTVAVLANDSDPDGDALSLLQSELVVPDQSMIAFVSGRQVRLRAPEEPGQYQLQYGVRDPGGRGHSATVRIKVLPDTAVDNSPPNPEPIQARAISEQTTRVQIRTAGSDPDGDAVSLKGIARAPQKGRIVQSGLDWFSYESFPDSFGTDVFQVTVADKYGAEAIVDVRIGIAPRAADNQAPVAFDDDLVVRPDRTIEYGVLANDVDVDGDALSVAADLEAPAGVDASVRDGLVTVPAPKPDGTGVARTSVGYTVADGLGGTDTAYLTVTADESAPLYAPITRDDAADLAEIAGKKPGDTVSVDVLRNDGDIDGARSELSIQTLDPTVSRVRRGEIEVTLAASDQVLAYQVTDADGQFSYGFLFVGGTDTVPPVLDPGAALPVEVVSGSSVQLPLADYVLVRAGRQPRLTTAGEVEANKSDSSKLVVDPATLRFAAEPGYVGAAAIIAEVTDGNGVEGAYLDDPTRLTSRLTIPIEVLPADNLPPTMRSGVLTVDGSGESTTTVDLANFADDPNAEDREGLSFAAVGGGDDLEISQDGSVLEVTGTGAARTPRKPVVVTTTVTDPGGLSATGTLKVRVLPTTRPLVTVRPIERDAQQGDTVTVDVADYATNPIPGEPLRVTGVGVDSSEGPQPAVSSKGSEVVIRTDPSMSGTAVVRFQVNDGLGDPARAVAGLIRVTVTGPPEAPSRPTVTGVSSGTATLSWREPVDNGSPVTSYEIRGSRGYSRTCPLTSCTLDDLQNGQEYAFNVTAVNDVGRSEPSPDSEAVVPDEVPGDVPGLTVVPTKKDGELQLTWGDPVNEGSEVERFELRSRGGATPQSLPRGSHAYTWAGLSNTTQYSFSIRAVNAEGPGEWSAQTEAVNPFGPPKPSASAPQGATQNDGQLGGSVTVEWEAADDNGNPVTGYDVEVYEDGKLTRTVPQPATARSLPLNASNGVGYSFRVRASNAAGPGEWTGTSAPVTPYGRATEPRNAKAADQDQKAQLTWDPPADLRGTTLDHYEVTGPSGTRSTTSPSLVYDFGANAGPYAVTIVPITKAPDGSKLVTGDATRVEGIRPFGKPSDPTVQVNQNGVSGTFSWNSAASANGRPIAKTVITVDGSSRTVSGPDSGSVVVSGDGGERHTVSVEVVAEAGGQSSAGTSFTAPGTNFTVSKGGATTTGYCTAASCATIVVDLVGLRPGSYTMFYNTDCNTQNRSACLGGNNGGAAHYQQEQVNVGESGSVHFAGRAFGYPGAAVWIDINGRDSNRITW</sequence>
<evidence type="ECO:0000256" key="4">
    <source>
        <dbReference type="SAM" id="MobiDB-lite"/>
    </source>
</evidence>
<dbReference type="Proteomes" id="UP000473325">
    <property type="component" value="Unassembled WGS sequence"/>
</dbReference>
<evidence type="ECO:0000256" key="1">
    <source>
        <dbReference type="ARBA" id="ARBA00022737"/>
    </source>
</evidence>
<dbReference type="SUPFAM" id="SSF50998">
    <property type="entry name" value="Quinoprotein alcohol dehydrogenase-like"/>
    <property type="match status" value="1"/>
</dbReference>
<keyword evidence="2" id="KW-0378">Hydrolase</keyword>
<dbReference type="SMART" id="SM00060">
    <property type="entry name" value="FN3"/>
    <property type="match status" value="4"/>
</dbReference>
<feature type="compositionally biased region" description="Polar residues" evidence="4">
    <location>
        <begin position="1687"/>
        <end position="1697"/>
    </location>
</feature>
<dbReference type="Pfam" id="PF17963">
    <property type="entry name" value="Big_9"/>
    <property type="match status" value="5"/>
</dbReference>
<dbReference type="PROSITE" id="PS50853">
    <property type="entry name" value="FN3"/>
    <property type="match status" value="3"/>
</dbReference>
<dbReference type="InterPro" id="IPR013783">
    <property type="entry name" value="Ig-like_fold"/>
</dbReference>
<proteinExistence type="predicted"/>
<dbReference type="PRINTS" id="PR00014">
    <property type="entry name" value="FNTYPEIII"/>
</dbReference>
<feature type="region of interest" description="Disordered" evidence="4">
    <location>
        <begin position="1765"/>
        <end position="1829"/>
    </location>
</feature>
<feature type="region of interest" description="Disordered" evidence="4">
    <location>
        <begin position="395"/>
        <end position="445"/>
    </location>
</feature>
<keyword evidence="7" id="KW-1185">Reference proteome</keyword>
<dbReference type="GO" id="GO:0000272">
    <property type="term" value="P:polysaccharide catabolic process"/>
    <property type="evidence" value="ECO:0007669"/>
    <property type="project" value="UniProtKB-KW"/>
</dbReference>
<evidence type="ECO:0000256" key="2">
    <source>
        <dbReference type="ARBA" id="ARBA00023295"/>
    </source>
</evidence>
<dbReference type="InterPro" id="IPR003961">
    <property type="entry name" value="FN3_dom"/>
</dbReference>
<organism evidence="6 7">
    <name type="scientific">Nocardioides flavescens</name>
    <dbReference type="NCBI Taxonomy" id="2691959"/>
    <lineage>
        <taxon>Bacteria</taxon>
        <taxon>Bacillati</taxon>
        <taxon>Actinomycetota</taxon>
        <taxon>Actinomycetes</taxon>
        <taxon>Propionibacteriales</taxon>
        <taxon>Nocardioidaceae</taxon>
        <taxon>Nocardioides</taxon>
    </lineage>
</organism>
<dbReference type="PANTHER" id="PTHR13817:SF73">
    <property type="entry name" value="FIBRONECTIN TYPE-III DOMAIN-CONTAINING PROTEIN"/>
    <property type="match status" value="1"/>
</dbReference>
<feature type="region of interest" description="Disordered" evidence="4">
    <location>
        <begin position="1571"/>
        <end position="1592"/>
    </location>
</feature>
<keyword evidence="3" id="KW-0119">Carbohydrate metabolism</keyword>
<reference evidence="6 7" key="1">
    <citation type="submission" date="2019-12" db="EMBL/GenBank/DDBJ databases">
        <authorList>
            <person name="Kun Z."/>
        </authorList>
    </citation>
    <scope>NUCLEOTIDE SEQUENCE [LARGE SCALE GENOMIC DNA]</scope>
    <source>
        <strain evidence="6 7">YIM 123512</strain>
    </source>
</reference>
<feature type="region of interest" description="Disordered" evidence="4">
    <location>
        <begin position="1671"/>
        <end position="1699"/>
    </location>
</feature>
<feature type="compositionally biased region" description="Basic and acidic residues" evidence="4">
    <location>
        <begin position="1782"/>
        <end position="1794"/>
    </location>
</feature>
<dbReference type="PANTHER" id="PTHR13817">
    <property type="entry name" value="TITIN"/>
    <property type="match status" value="1"/>
</dbReference>
<feature type="compositionally biased region" description="Low complexity" evidence="4">
    <location>
        <begin position="1583"/>
        <end position="1592"/>
    </location>
</feature>
<dbReference type="RefSeq" id="WP_160878819.1">
    <property type="nucleotide sequence ID" value="NZ_WUEK01000009.1"/>
</dbReference>
<feature type="region of interest" description="Disordered" evidence="4">
    <location>
        <begin position="1913"/>
        <end position="1933"/>
    </location>
</feature>
<feature type="compositionally biased region" description="Low complexity" evidence="4">
    <location>
        <begin position="1817"/>
        <end position="1829"/>
    </location>
</feature>
<keyword evidence="2" id="KW-0326">Glycosidase</keyword>
<protein>
    <recommendedName>
        <fullName evidence="5">Fibronectin type-III domain-containing protein</fullName>
    </recommendedName>
</protein>
<feature type="compositionally biased region" description="Basic and acidic residues" evidence="4">
    <location>
        <begin position="395"/>
        <end position="425"/>
    </location>
</feature>
<feature type="domain" description="Fibronectin type-III" evidence="5">
    <location>
        <begin position="1588"/>
        <end position="1682"/>
    </location>
</feature>
<dbReference type="Gene3D" id="2.60.40.10">
    <property type="entry name" value="Immunoglobulins"/>
    <property type="match status" value="3"/>
</dbReference>
<accession>A0A6L7EVZ4</accession>
<feature type="domain" description="Fibronectin type-III" evidence="5">
    <location>
        <begin position="1502"/>
        <end position="1587"/>
    </location>
</feature>
<dbReference type="Pfam" id="PF00041">
    <property type="entry name" value="fn3"/>
    <property type="match status" value="3"/>
</dbReference>
<dbReference type="InterPro" id="IPR011047">
    <property type="entry name" value="Quinoprotein_ADH-like_sf"/>
</dbReference>
<feature type="region of interest" description="Disordered" evidence="4">
    <location>
        <begin position="1498"/>
        <end position="1526"/>
    </location>
</feature>
<comment type="caution">
    <text evidence="6">The sequence shown here is derived from an EMBL/GenBank/DDBJ whole genome shotgun (WGS) entry which is preliminary data.</text>
</comment>
<gene>
    <name evidence="6" type="ORF">GRQ65_15180</name>
</gene>
<feature type="compositionally biased region" description="Polar residues" evidence="4">
    <location>
        <begin position="1506"/>
        <end position="1518"/>
    </location>
</feature>
<evidence type="ECO:0000259" key="5">
    <source>
        <dbReference type="PROSITE" id="PS50853"/>
    </source>
</evidence>
<evidence type="ECO:0000256" key="3">
    <source>
        <dbReference type="ARBA" id="ARBA00023326"/>
    </source>
</evidence>
<dbReference type="InterPro" id="IPR050964">
    <property type="entry name" value="Striated_Muscle_Regulatory"/>
</dbReference>
<dbReference type="EMBL" id="WUEK01000009">
    <property type="protein sequence ID" value="MXG90890.1"/>
    <property type="molecule type" value="Genomic_DNA"/>
</dbReference>
<evidence type="ECO:0000313" key="7">
    <source>
        <dbReference type="Proteomes" id="UP000473325"/>
    </source>
</evidence>
<feature type="domain" description="Fibronectin type-III" evidence="5">
    <location>
        <begin position="1688"/>
        <end position="1785"/>
    </location>
</feature>
<dbReference type="SUPFAM" id="SSF49265">
    <property type="entry name" value="Fibronectin type III"/>
    <property type="match status" value="2"/>
</dbReference>
<evidence type="ECO:0000313" key="6">
    <source>
        <dbReference type="EMBL" id="MXG90890.1"/>
    </source>
</evidence>
<dbReference type="InterPro" id="IPR036116">
    <property type="entry name" value="FN3_sf"/>
</dbReference>
<name>A0A6L7EVZ4_9ACTN</name>
<keyword evidence="3" id="KW-0624">Polysaccharide degradation</keyword>